<sequence>MTTGQLWAGVDVGKEYHWVCVVDDKGAVVLSRRLVNDEQAIRELVSDIDALGDQVSWTVDLTTVYAALLLTVLAEAGKSVRYLAGRAVWHHRGRASARGSRDRDDRIFA</sequence>
<comment type="caution">
    <text evidence="2">The sequence shown here is derived from an EMBL/GenBank/DDBJ whole genome shotgun (WGS) entry which is preliminary data.</text>
</comment>
<gene>
    <name evidence="2" type="ORF">MAGR_51930</name>
</gene>
<dbReference type="EMBL" id="BLKS01000001">
    <property type="protein sequence ID" value="GFG53752.1"/>
    <property type="molecule type" value="Genomic_DNA"/>
</dbReference>
<dbReference type="GO" id="GO:0003677">
    <property type="term" value="F:DNA binding"/>
    <property type="evidence" value="ECO:0007669"/>
    <property type="project" value="InterPro"/>
</dbReference>
<evidence type="ECO:0000313" key="3">
    <source>
        <dbReference type="Proteomes" id="UP000465302"/>
    </source>
</evidence>
<feature type="domain" description="Transposase IS110-like N-terminal" evidence="1">
    <location>
        <begin position="8"/>
        <end position="98"/>
    </location>
</feature>
<evidence type="ECO:0000259" key="1">
    <source>
        <dbReference type="Pfam" id="PF01548"/>
    </source>
</evidence>
<dbReference type="InterPro" id="IPR002525">
    <property type="entry name" value="Transp_IS110-like_N"/>
</dbReference>
<accession>A0A7I9W7T7</accession>
<dbReference type="AlphaFoldDB" id="A0A7I9W7T7"/>
<protein>
    <recommendedName>
        <fullName evidence="1">Transposase IS110-like N-terminal domain-containing protein</fullName>
    </recommendedName>
</protein>
<proteinExistence type="predicted"/>
<organism evidence="2 3">
    <name type="scientific">Mycolicibacterium agri</name>
    <name type="common">Mycobacterium agri</name>
    <dbReference type="NCBI Taxonomy" id="36811"/>
    <lineage>
        <taxon>Bacteria</taxon>
        <taxon>Bacillati</taxon>
        <taxon>Actinomycetota</taxon>
        <taxon>Actinomycetes</taxon>
        <taxon>Mycobacteriales</taxon>
        <taxon>Mycobacteriaceae</taxon>
        <taxon>Mycolicibacterium</taxon>
    </lineage>
</organism>
<dbReference type="Proteomes" id="UP000465302">
    <property type="component" value="Unassembled WGS sequence"/>
</dbReference>
<evidence type="ECO:0000313" key="2">
    <source>
        <dbReference type="EMBL" id="GFG53752.1"/>
    </source>
</evidence>
<name>A0A7I9W7T7_MYCAG</name>
<dbReference type="GO" id="GO:0006313">
    <property type="term" value="P:DNA transposition"/>
    <property type="evidence" value="ECO:0007669"/>
    <property type="project" value="InterPro"/>
</dbReference>
<reference evidence="2 3" key="1">
    <citation type="journal article" date="2019" name="Emerg. Microbes Infect.">
        <title>Comprehensive subspecies identification of 175 nontuberculous mycobacteria species based on 7547 genomic profiles.</title>
        <authorList>
            <person name="Matsumoto Y."/>
            <person name="Kinjo T."/>
            <person name="Motooka D."/>
            <person name="Nabeya D."/>
            <person name="Jung N."/>
            <person name="Uechi K."/>
            <person name="Horii T."/>
            <person name="Iida T."/>
            <person name="Fujita J."/>
            <person name="Nakamura S."/>
        </authorList>
    </citation>
    <scope>NUCLEOTIDE SEQUENCE [LARGE SCALE GENOMIC DNA]</scope>
    <source>
        <strain evidence="2 3">JCM 6377</strain>
    </source>
</reference>
<dbReference type="GO" id="GO:0004803">
    <property type="term" value="F:transposase activity"/>
    <property type="evidence" value="ECO:0007669"/>
    <property type="project" value="InterPro"/>
</dbReference>
<dbReference type="Pfam" id="PF01548">
    <property type="entry name" value="DEDD_Tnp_IS110"/>
    <property type="match status" value="1"/>
</dbReference>